<dbReference type="GO" id="GO:0006412">
    <property type="term" value="P:translation"/>
    <property type="evidence" value="ECO:0007669"/>
    <property type="project" value="UniProtKB-UniRule"/>
</dbReference>
<dbReference type="Pfam" id="PF01092">
    <property type="entry name" value="Ribosomal_S6e"/>
    <property type="match status" value="1"/>
</dbReference>
<proteinExistence type="inferred from homology"/>
<dbReference type="GO" id="GO:0003735">
    <property type="term" value="F:structural constituent of ribosome"/>
    <property type="evidence" value="ECO:0007669"/>
    <property type="project" value="InterPro"/>
</dbReference>
<dbReference type="HAMAP" id="MF_00512">
    <property type="entry name" value="Ribosomal_eS6"/>
    <property type="match status" value="1"/>
</dbReference>
<accession>F2KPY5</accession>
<gene>
    <name evidence="4" type="primary">rps6e</name>
    <name evidence="5" type="ordered locus">Arcve_0460</name>
</gene>
<evidence type="ECO:0000256" key="3">
    <source>
        <dbReference type="ARBA" id="ARBA00023274"/>
    </source>
</evidence>
<dbReference type="PANTHER" id="PTHR11502">
    <property type="entry name" value="40S RIBOSOMAL PROTEIN S6"/>
    <property type="match status" value="1"/>
</dbReference>
<dbReference type="GeneID" id="10393555"/>
<dbReference type="NCBIfam" id="NF003294">
    <property type="entry name" value="PRK04290.1-3"/>
    <property type="match status" value="1"/>
</dbReference>
<dbReference type="KEGG" id="ave:Arcve_0460"/>
<name>F2KPY5_ARCVS</name>
<reference evidence="5 6" key="1">
    <citation type="submission" date="2011-03" db="EMBL/GenBank/DDBJ databases">
        <title>The complete genome of Archaeoglobus veneficus SNP6.</title>
        <authorList>
            <consortium name="US DOE Joint Genome Institute (JGI-PGF)"/>
            <person name="Lucas S."/>
            <person name="Copeland A."/>
            <person name="Lapidus A."/>
            <person name="Bruce D."/>
            <person name="Goodwin L."/>
            <person name="Pitluck S."/>
            <person name="Kyrpides N."/>
            <person name="Mavromatis K."/>
            <person name="Pagani I."/>
            <person name="Ivanova N."/>
            <person name="Mikhailova N."/>
            <person name="Lu M."/>
            <person name="Detter J.C."/>
            <person name="Tapia R."/>
            <person name="Han C."/>
            <person name="Land M."/>
            <person name="Hauser L."/>
            <person name="Markowitz V."/>
            <person name="Cheng J.-F."/>
            <person name="Hugenholtz P."/>
            <person name="Woyke T."/>
            <person name="Wu D."/>
            <person name="Spring S."/>
            <person name="Brambilla E."/>
            <person name="Klenk H.-P."/>
            <person name="Eisen J.A."/>
        </authorList>
    </citation>
    <scope>NUCLEOTIDE SEQUENCE [LARGE SCALE GENOMIC DNA]</scope>
    <source>
        <strain>SNP6</strain>
    </source>
</reference>
<evidence type="ECO:0000313" key="6">
    <source>
        <dbReference type="Proteomes" id="UP000008136"/>
    </source>
</evidence>
<dbReference type="eggNOG" id="arCOG01946">
    <property type="taxonomic scope" value="Archaea"/>
</dbReference>
<dbReference type="InterPro" id="IPR001377">
    <property type="entry name" value="Ribosomal_eS6"/>
</dbReference>
<evidence type="ECO:0000256" key="1">
    <source>
        <dbReference type="ARBA" id="ARBA00009312"/>
    </source>
</evidence>
<evidence type="ECO:0000256" key="2">
    <source>
        <dbReference type="ARBA" id="ARBA00022980"/>
    </source>
</evidence>
<dbReference type="STRING" id="693661.Arcve_0460"/>
<dbReference type="HOGENOM" id="CLU_109671_1_1_2"/>
<dbReference type="InterPro" id="IPR020924">
    <property type="entry name" value="Ribosomal_eS6_arc"/>
</dbReference>
<dbReference type="RefSeq" id="WP_013683166.1">
    <property type="nucleotide sequence ID" value="NC_015320.1"/>
</dbReference>
<keyword evidence="2 4" id="KW-0689">Ribosomal protein</keyword>
<protein>
    <recommendedName>
        <fullName evidence="4">Small ribosomal subunit protein eS6</fullName>
    </recommendedName>
</protein>
<dbReference type="EMBL" id="CP002588">
    <property type="protein sequence ID" value="AEA46492.1"/>
    <property type="molecule type" value="Genomic_DNA"/>
</dbReference>
<evidence type="ECO:0000256" key="4">
    <source>
        <dbReference type="HAMAP-Rule" id="MF_00512"/>
    </source>
</evidence>
<evidence type="ECO:0000313" key="5">
    <source>
        <dbReference type="EMBL" id="AEA46492.1"/>
    </source>
</evidence>
<dbReference type="OrthoDB" id="7793at2157"/>
<dbReference type="Proteomes" id="UP000008136">
    <property type="component" value="Chromosome"/>
</dbReference>
<sequence length="132" mass="14466">MEFKVVISDPATGKAYQKVVSGANANKLIGKQVGDVVNGTLVELPPDYELQITGGSDRDGVPIRPDIPGSGRKKILLSGGVGFRPKEKGLRRRKLVRGRVISRDIVQINMKVVTHGKVPLEEFFKKTEESKE</sequence>
<dbReference type="SMART" id="SM01405">
    <property type="entry name" value="Ribosomal_S6e"/>
    <property type="match status" value="1"/>
</dbReference>
<dbReference type="GO" id="GO:1990904">
    <property type="term" value="C:ribonucleoprotein complex"/>
    <property type="evidence" value="ECO:0007669"/>
    <property type="project" value="UniProtKB-KW"/>
</dbReference>
<organism evidence="5 6">
    <name type="scientific">Archaeoglobus veneficus (strain DSM 11195 / SNP6)</name>
    <dbReference type="NCBI Taxonomy" id="693661"/>
    <lineage>
        <taxon>Archaea</taxon>
        <taxon>Methanobacteriati</taxon>
        <taxon>Methanobacteriota</taxon>
        <taxon>Archaeoglobi</taxon>
        <taxon>Archaeoglobales</taxon>
        <taxon>Archaeoglobaceae</taxon>
        <taxon>Archaeoglobus</taxon>
    </lineage>
</organism>
<keyword evidence="6" id="KW-1185">Reference proteome</keyword>
<dbReference type="GO" id="GO:0005840">
    <property type="term" value="C:ribosome"/>
    <property type="evidence" value="ECO:0007669"/>
    <property type="project" value="UniProtKB-KW"/>
</dbReference>
<keyword evidence="3 4" id="KW-0687">Ribonucleoprotein</keyword>
<dbReference type="AlphaFoldDB" id="F2KPY5"/>
<comment type="similarity">
    <text evidence="1 4">Belongs to the eukaryotic ribosomal protein eS6 family.</text>
</comment>